<dbReference type="AlphaFoldDB" id="A0A7J6UMM1"/>
<dbReference type="EMBL" id="JABANO010001335">
    <property type="protein sequence ID" value="KAF4758515.1"/>
    <property type="molecule type" value="Genomic_DNA"/>
</dbReference>
<protein>
    <submittedName>
        <fullName evidence="1">Uncharacterized protein</fullName>
    </submittedName>
</protein>
<comment type="caution">
    <text evidence="1">The sequence shown here is derived from an EMBL/GenBank/DDBJ whole genome shotgun (WGS) entry which is preliminary data.</text>
</comment>
<evidence type="ECO:0000313" key="1">
    <source>
        <dbReference type="EMBL" id="KAF4758515.1"/>
    </source>
</evidence>
<dbReference type="Proteomes" id="UP000553632">
    <property type="component" value="Unassembled WGS sequence"/>
</dbReference>
<reference evidence="1 2" key="1">
    <citation type="submission" date="2020-04" db="EMBL/GenBank/DDBJ databases">
        <title>Perkinsus olseni comparative genomics.</title>
        <authorList>
            <person name="Bogema D.R."/>
        </authorList>
    </citation>
    <scope>NUCLEOTIDE SEQUENCE [LARGE SCALE GENOMIC DNA]</scope>
    <source>
        <strain evidence="1 2">ATCC PRA-207</strain>
    </source>
</reference>
<name>A0A7J6UMM1_PEROL</name>
<evidence type="ECO:0000313" key="2">
    <source>
        <dbReference type="Proteomes" id="UP000553632"/>
    </source>
</evidence>
<proteinExistence type="predicted"/>
<sequence>MHITQYPIKAGVQRKTLLGHPASRSSCSATLTDDPTDVVADAFITDLCRIKGLWPTPRFRRHILFTRPHNSRVATSRRLDKWFSSEIEAQIFIDRLEQENAVLRSGRLVTALRSIPEEDESSRSE</sequence>
<organism evidence="1 2">
    <name type="scientific">Perkinsus olseni</name>
    <name type="common">Perkinsus atlanticus</name>
    <dbReference type="NCBI Taxonomy" id="32597"/>
    <lineage>
        <taxon>Eukaryota</taxon>
        <taxon>Sar</taxon>
        <taxon>Alveolata</taxon>
        <taxon>Perkinsozoa</taxon>
        <taxon>Perkinsea</taxon>
        <taxon>Perkinsida</taxon>
        <taxon>Perkinsidae</taxon>
        <taxon>Perkinsus</taxon>
    </lineage>
</organism>
<keyword evidence="2" id="KW-1185">Reference proteome</keyword>
<accession>A0A7J6UMM1</accession>
<gene>
    <name evidence="1" type="ORF">FOZ63_033387</name>
</gene>